<dbReference type="Proteomes" id="UP000029445">
    <property type="component" value="Chromosome 4"/>
</dbReference>
<dbReference type="AlphaFoldDB" id="A0A095CJC2"/>
<dbReference type="GO" id="GO:0020037">
    <property type="term" value="F:heme binding"/>
    <property type="evidence" value="ECO:0007669"/>
    <property type="project" value="TreeGrafter"/>
</dbReference>
<dbReference type="Pfam" id="PF05328">
    <property type="entry name" value="CybS"/>
    <property type="match status" value="1"/>
</dbReference>
<evidence type="ECO:0000256" key="9">
    <source>
        <dbReference type="ARBA" id="ARBA00023136"/>
    </source>
</evidence>
<evidence type="ECO:0000256" key="2">
    <source>
        <dbReference type="ARBA" id="ARBA00007294"/>
    </source>
</evidence>
<proteinExistence type="inferred from homology"/>
<feature type="binding site" description="axial binding residue" evidence="11">
    <location>
        <position position="122"/>
    </location>
    <ligand>
        <name>heme b</name>
        <dbReference type="ChEBI" id="CHEBI:60344"/>
        <note>ligand shared with SDHC</note>
    </ligand>
    <ligandPart>
        <name>Fe</name>
        <dbReference type="ChEBI" id="CHEBI:18248"/>
    </ligandPart>
</feature>
<evidence type="ECO:0000256" key="11">
    <source>
        <dbReference type="PIRSR" id="PIRSR607992-2"/>
    </source>
</evidence>
<keyword evidence="13" id="KW-0830">Ubiquinone</keyword>
<dbReference type="GeneID" id="88182207"/>
<accession>A0A095CJC2</accession>
<reference evidence="13 14" key="2">
    <citation type="journal article" date="2018" name="Proc. Natl. Acad. Sci.">
        <title>RNAi is a critical determinant of centromere evolution in closely related fungi.</title>
        <authorList>
            <person name="Yadav V."/>
            <person name="Sun S."/>
            <person name="Billmyre R.B."/>
            <person name="Thimmappa B.C."/>
            <person name="Shea T."/>
            <person name="Lintner R."/>
            <person name="Bakkeren G."/>
            <person name="Cuomo C.A."/>
            <person name="Heitman J."/>
            <person name="Sanyal K."/>
        </authorList>
    </citation>
    <scope>NUCLEOTIDE SEQUENCE [LARGE SCALE GENOMIC DNA]</scope>
    <source>
        <strain evidence="13 14">R265</strain>
    </source>
</reference>
<dbReference type="KEGG" id="cdeu:CNBG_6105"/>
<dbReference type="InterPro" id="IPR034804">
    <property type="entry name" value="SQR/QFR_C/D"/>
</dbReference>
<keyword evidence="6 12" id="KW-0809">Transit peptide</keyword>
<dbReference type="EMBL" id="CP025762">
    <property type="protein sequence ID" value="KGB80267.1"/>
    <property type="molecule type" value="Genomic_DNA"/>
</dbReference>
<keyword evidence="9 12" id="KW-0472">Membrane</keyword>
<dbReference type="FunFam" id="1.20.1300.10:FF:000007">
    <property type="entry name" value="Succinate dehydrogenase [ubiquinone] cytochrome b small subunit"/>
    <property type="match status" value="1"/>
</dbReference>
<dbReference type="GO" id="GO:0006099">
    <property type="term" value="P:tricarboxylic acid cycle"/>
    <property type="evidence" value="ECO:0007669"/>
    <property type="project" value="TreeGrafter"/>
</dbReference>
<name>A0A095CJC2_CRYD2</name>
<evidence type="ECO:0000256" key="6">
    <source>
        <dbReference type="ARBA" id="ARBA00022946"/>
    </source>
</evidence>
<dbReference type="STRING" id="294750.A0A095CJC2"/>
<evidence type="ECO:0000256" key="3">
    <source>
        <dbReference type="ARBA" id="ARBA00022448"/>
    </source>
</evidence>
<dbReference type="GO" id="GO:0046872">
    <property type="term" value="F:metal ion binding"/>
    <property type="evidence" value="ECO:0007669"/>
    <property type="project" value="UniProtKB-KW"/>
</dbReference>
<organism evidence="13 14">
    <name type="scientific">Cryptococcus deuterogattii (strain R265)</name>
    <name type="common">Cryptococcus gattii VGII (strain R265)</name>
    <dbReference type="NCBI Taxonomy" id="294750"/>
    <lineage>
        <taxon>Eukaryota</taxon>
        <taxon>Fungi</taxon>
        <taxon>Dikarya</taxon>
        <taxon>Basidiomycota</taxon>
        <taxon>Agaricomycotina</taxon>
        <taxon>Tremellomycetes</taxon>
        <taxon>Tremellales</taxon>
        <taxon>Cryptococcaceae</taxon>
        <taxon>Cryptococcus</taxon>
        <taxon>Cryptococcus gattii species complex</taxon>
    </lineage>
</organism>
<evidence type="ECO:0000313" key="13">
    <source>
        <dbReference type="EMBL" id="KGB80267.1"/>
    </source>
</evidence>
<dbReference type="GO" id="GO:0005743">
    <property type="term" value="C:mitochondrial inner membrane"/>
    <property type="evidence" value="ECO:0007669"/>
    <property type="project" value="UniProtKB-SubCell"/>
</dbReference>
<dbReference type="OMA" id="SEGSYHW"/>
<evidence type="ECO:0000256" key="10">
    <source>
        <dbReference type="PIRSR" id="PIRSR607992-1"/>
    </source>
</evidence>
<dbReference type="Gene3D" id="1.20.1300.10">
    <property type="entry name" value="Fumarate reductase/succinate dehydrogenase, transmembrane subunit"/>
    <property type="match status" value="1"/>
</dbReference>
<dbReference type="PANTHER" id="PTHR13337:SF2">
    <property type="entry name" value="SUCCINATE DEHYDROGENASE [UBIQUINONE] CYTOCHROME B SMALL SUBUNIT, MITOCHONDRIAL"/>
    <property type="match status" value="1"/>
</dbReference>
<dbReference type="PANTHER" id="PTHR13337">
    <property type="entry name" value="SUCCINATE DEHYDROGENASE"/>
    <property type="match status" value="1"/>
</dbReference>
<evidence type="ECO:0000256" key="7">
    <source>
        <dbReference type="ARBA" id="ARBA00022989"/>
    </source>
</evidence>
<evidence type="ECO:0000256" key="12">
    <source>
        <dbReference type="RuleBase" id="RU364031"/>
    </source>
</evidence>
<keyword evidence="4" id="KW-0812">Transmembrane</keyword>
<keyword evidence="14" id="KW-1185">Reference proteome</keyword>
<dbReference type="OrthoDB" id="18577at2759"/>
<dbReference type="InterPro" id="IPR007992">
    <property type="entry name" value="CybS"/>
</dbReference>
<evidence type="ECO:0000256" key="8">
    <source>
        <dbReference type="ARBA" id="ARBA00023128"/>
    </source>
</evidence>
<keyword evidence="5 12" id="KW-0999">Mitochondrion inner membrane</keyword>
<sequence>MSFIRPSASTSAFRAVGLGLGRRCLHNSRPLALGASQVKRDALVASSETGGFKYIPGGPILPGTVNDATTFPTPNKAHGSYHWAFERLLSASLIPLTVGAAVSSGTAYPIMDGILAVSLIVHTHIGFDACVVDYVHPRKFPVLGPITRWILRAATGLSVWGVYEFNTNDIGLTELVRRAWTA</sequence>
<evidence type="ECO:0000256" key="5">
    <source>
        <dbReference type="ARBA" id="ARBA00022792"/>
    </source>
</evidence>
<dbReference type="HOGENOM" id="CLU_096618_0_2_1"/>
<evidence type="ECO:0000256" key="1">
    <source>
        <dbReference type="ARBA" id="ARBA00004448"/>
    </source>
</evidence>
<dbReference type="GO" id="GO:0098796">
    <property type="term" value="C:membrane protein complex"/>
    <property type="evidence" value="ECO:0007669"/>
    <property type="project" value="UniProtKB-ARBA"/>
</dbReference>
<feature type="binding site" evidence="10">
    <location>
        <position position="134"/>
    </location>
    <ligand>
        <name>a ubiquinone</name>
        <dbReference type="ChEBI" id="CHEBI:16389"/>
        <note>ligand shared with IP/SDHB</note>
    </ligand>
</feature>
<keyword evidence="8 12" id="KW-0496">Mitochondrion</keyword>
<keyword evidence="11" id="KW-0479">Metal-binding</keyword>
<gene>
    <name evidence="13" type="ORF">CNBG_6105</name>
</gene>
<dbReference type="SUPFAM" id="SSF81343">
    <property type="entry name" value="Fumarate reductase respiratory complex transmembrane subunits"/>
    <property type="match status" value="1"/>
</dbReference>
<evidence type="ECO:0000313" key="14">
    <source>
        <dbReference type="Proteomes" id="UP000029445"/>
    </source>
</evidence>
<reference evidence="13 14" key="1">
    <citation type="journal article" date="2011" name="MBio">
        <title>Genome variation in Cryptococcus gattii, an emerging pathogen of immunocompetent hosts.</title>
        <authorList>
            <person name="D'Souza C.A."/>
            <person name="Kronstad J.W."/>
            <person name="Taylor G."/>
            <person name="Warren R."/>
            <person name="Yuen M."/>
            <person name="Hu G."/>
            <person name="Jung W.H."/>
            <person name="Sham A."/>
            <person name="Kidd S.E."/>
            <person name="Tangen K."/>
            <person name="Lee N."/>
            <person name="Zeilmaker T."/>
            <person name="Sawkins J."/>
            <person name="McVicker G."/>
            <person name="Shah S."/>
            <person name="Gnerre S."/>
            <person name="Griggs A."/>
            <person name="Zeng Q."/>
            <person name="Bartlett K."/>
            <person name="Li W."/>
            <person name="Wang X."/>
            <person name="Heitman J."/>
            <person name="Stajich J.E."/>
            <person name="Fraser J.A."/>
            <person name="Meyer W."/>
            <person name="Carter D."/>
            <person name="Schein J."/>
            <person name="Krzywinski M."/>
            <person name="Kwon-Chung K.J."/>
            <person name="Varma A."/>
            <person name="Wang J."/>
            <person name="Brunham R."/>
            <person name="Fyfe M."/>
            <person name="Ouellette B.F."/>
            <person name="Siddiqui A."/>
            <person name="Marra M."/>
            <person name="Jones S."/>
            <person name="Holt R."/>
            <person name="Birren B.W."/>
            <person name="Galagan J.E."/>
            <person name="Cuomo C.A."/>
        </authorList>
    </citation>
    <scope>NUCLEOTIDE SEQUENCE [LARGE SCALE GENOMIC DNA]</scope>
    <source>
        <strain evidence="13 14">R265</strain>
    </source>
</reference>
<dbReference type="GO" id="GO:0048039">
    <property type="term" value="F:ubiquinone binding"/>
    <property type="evidence" value="ECO:0007669"/>
    <property type="project" value="TreeGrafter"/>
</dbReference>
<dbReference type="VEuPathDB" id="FungiDB:CNBG_6105"/>
<protein>
    <recommendedName>
        <fullName evidence="12">Succinate dehydrogenase [ubiquinone] cytochrome b small subunit</fullName>
    </recommendedName>
</protein>
<comment type="subcellular location">
    <subcellularLocation>
        <location evidence="1 12">Mitochondrion inner membrane</location>
        <topology evidence="1 12">Multi-pass membrane protein</topology>
    </subcellularLocation>
</comment>
<keyword evidence="3" id="KW-0813">Transport</keyword>
<dbReference type="RefSeq" id="XP_062885883.1">
    <property type="nucleotide sequence ID" value="XM_063029928.1"/>
</dbReference>
<keyword evidence="7" id="KW-1133">Transmembrane helix</keyword>
<comment type="similarity">
    <text evidence="2 12">Belongs to the CybS family.</text>
</comment>
<dbReference type="CDD" id="cd03496">
    <property type="entry name" value="SQR_TypeC_CybS"/>
    <property type="match status" value="1"/>
</dbReference>
<keyword evidence="11" id="KW-0408">Iron</keyword>
<dbReference type="GO" id="GO:0006121">
    <property type="term" value="P:mitochondrial electron transport, succinate to ubiquinone"/>
    <property type="evidence" value="ECO:0007669"/>
    <property type="project" value="TreeGrafter"/>
</dbReference>
<evidence type="ECO:0000256" key="4">
    <source>
        <dbReference type="ARBA" id="ARBA00022692"/>
    </source>
</evidence>